<dbReference type="AlphaFoldDB" id="A0A0F7KEJ6"/>
<organism evidence="3 5">
    <name type="scientific">Nitrosomonas communis</name>
    <dbReference type="NCBI Taxonomy" id="44574"/>
    <lineage>
        <taxon>Bacteria</taxon>
        <taxon>Pseudomonadati</taxon>
        <taxon>Pseudomonadota</taxon>
        <taxon>Betaproteobacteria</taxon>
        <taxon>Nitrosomonadales</taxon>
        <taxon>Nitrosomonadaceae</taxon>
        <taxon>Nitrosomonas</taxon>
    </lineage>
</organism>
<keyword evidence="1" id="KW-1133">Transmembrane helix</keyword>
<sequence length="422" mass="45387">MNDQQCTSSSFLAHVLGAVILIGFCNIAVAIDSSVKANTATMPNIECLFNWAQTFHSDLFSPAVQEVQFSDPYTYRYYPTTNSYVGVSSADNHVYYQGPTDLSPRDLGDLSIFLQESGCGAIPYPIIFIHGLASSAETWAAYIDYLINNAKWTFGGIPSYNHGTKMVDISCPTNPNPVIKCTGNAGNFYTLNFSDNQNLSLDRQGGELAAIIKAVLDKNPGTTKVLLIGHSLGGLAARAYLQGLAQAPDAAAPIAYQGDVAKFISIATPHQGSFWAQVCHDDLGIPGENSICDLFNLSIDPHSTAMQELQTDSSALKILNDLATHPLPSDSIYVSIIGTGQPTLSSLVNFQDGDGIVSNTSQNLMEVTGNLPLQQKSIKVDILFREECGNEIKIPVVGSLRQTHTCETTDMGVGAEVLKNLH</sequence>
<reference evidence="4 6" key="3">
    <citation type="submission" date="2019-07" db="EMBL/GenBank/DDBJ databases">
        <title>Active sludge and wastewater microbial communities from Klosterneuburg, Austria.</title>
        <authorList>
            <person name="Wagner M."/>
        </authorList>
    </citation>
    <scope>NUCLEOTIDE SEQUENCE [LARGE SCALE GENOMIC DNA]</scope>
    <source>
        <strain evidence="4 6">Nm2</strain>
    </source>
</reference>
<evidence type="ECO:0000313" key="3">
    <source>
        <dbReference type="EMBL" id="AKH37262.1"/>
    </source>
</evidence>
<dbReference type="KEGG" id="nco:AAW31_04710"/>
<reference evidence="5" key="1">
    <citation type="submission" date="2015-05" db="EMBL/GenBank/DDBJ databases">
        <title>Draft genome of Nitrosomonas communis strain Nm2.</title>
        <authorList>
            <person name="Kozlowski J.A."/>
            <person name="Kits K.D."/>
            <person name="Stein L.Y."/>
        </authorList>
    </citation>
    <scope>NUCLEOTIDE SEQUENCE [LARGE SCALE GENOMIC DNA]</scope>
    <source>
        <strain evidence="5">Nm2</strain>
    </source>
</reference>
<dbReference type="InterPro" id="IPR012908">
    <property type="entry name" value="PGAP1-ab_dom-like"/>
</dbReference>
<dbReference type="InterPro" id="IPR029058">
    <property type="entry name" value="AB_hydrolase_fold"/>
</dbReference>
<dbReference type="Proteomes" id="UP000034156">
    <property type="component" value="Chromosome"/>
</dbReference>
<keyword evidence="1" id="KW-0472">Membrane</keyword>
<reference evidence="3 5" key="2">
    <citation type="journal article" date="2016" name="Genome Announc.">
        <title>Genome Sequence of Nitrosomonas communis Strain Nm2, a Mesophilic Ammonia-Oxidizing Bacterium Isolated from Mediterranean Soil.</title>
        <authorList>
            <person name="Kozlowski J.A."/>
            <person name="Kits K.D."/>
            <person name="Stein L.Y."/>
        </authorList>
    </citation>
    <scope>NUCLEOTIDE SEQUENCE [LARGE SCALE GENOMIC DNA]</scope>
    <source>
        <strain evidence="3 5">Nm2</strain>
    </source>
</reference>
<dbReference type="EMBL" id="VNHT01000136">
    <property type="protein sequence ID" value="TYP69681.1"/>
    <property type="molecule type" value="Genomic_DNA"/>
</dbReference>
<keyword evidence="1" id="KW-0812">Transmembrane</keyword>
<evidence type="ECO:0000259" key="2">
    <source>
        <dbReference type="Pfam" id="PF07819"/>
    </source>
</evidence>
<gene>
    <name evidence="3" type="ORF">AAW31_04710</name>
    <name evidence="4" type="ORF">BCL69_11362</name>
</gene>
<feature type="transmembrane region" description="Helical" evidence="1">
    <location>
        <begin position="12"/>
        <end position="31"/>
    </location>
</feature>
<keyword evidence="5" id="KW-1185">Reference proteome</keyword>
<dbReference type="PATRIC" id="fig|44574.3.peg.1142"/>
<evidence type="ECO:0000256" key="1">
    <source>
        <dbReference type="SAM" id="Phobius"/>
    </source>
</evidence>
<dbReference type="SUPFAM" id="SSF53474">
    <property type="entry name" value="alpha/beta-Hydrolases"/>
    <property type="match status" value="1"/>
</dbReference>
<evidence type="ECO:0000313" key="6">
    <source>
        <dbReference type="Proteomes" id="UP000324176"/>
    </source>
</evidence>
<name>A0A0F7KEJ6_9PROT</name>
<evidence type="ECO:0000313" key="5">
    <source>
        <dbReference type="Proteomes" id="UP000034156"/>
    </source>
</evidence>
<dbReference type="EMBL" id="CP011451">
    <property type="protein sequence ID" value="AKH37262.1"/>
    <property type="molecule type" value="Genomic_DNA"/>
</dbReference>
<dbReference type="RefSeq" id="WP_046849351.1">
    <property type="nucleotide sequence ID" value="NZ_CP011451.1"/>
</dbReference>
<dbReference type="Gene3D" id="3.40.50.1820">
    <property type="entry name" value="alpha/beta hydrolase"/>
    <property type="match status" value="1"/>
</dbReference>
<dbReference type="OrthoDB" id="9782972at2"/>
<accession>A0A0F7KEJ6</accession>
<protein>
    <submittedName>
        <fullName evidence="4">PGAP1-like protein</fullName>
    </submittedName>
</protein>
<proteinExistence type="predicted"/>
<evidence type="ECO:0000313" key="4">
    <source>
        <dbReference type="EMBL" id="TYP69681.1"/>
    </source>
</evidence>
<dbReference type="GO" id="GO:0016788">
    <property type="term" value="F:hydrolase activity, acting on ester bonds"/>
    <property type="evidence" value="ECO:0007669"/>
    <property type="project" value="InterPro"/>
</dbReference>
<dbReference type="Pfam" id="PF07819">
    <property type="entry name" value="PGAP1"/>
    <property type="match status" value="1"/>
</dbReference>
<feature type="domain" description="GPI inositol-deacylase PGAP1-like alpha/beta" evidence="2">
    <location>
        <begin position="125"/>
        <end position="273"/>
    </location>
</feature>
<dbReference type="Proteomes" id="UP000324176">
    <property type="component" value="Unassembled WGS sequence"/>
</dbReference>